<gene>
    <name evidence="2" type="primary">pheT_2</name>
    <name evidence="2" type="ORF">MOTE_03740</name>
</gene>
<evidence type="ECO:0000313" key="2">
    <source>
        <dbReference type="EMBL" id="OIQ60847.1"/>
    </source>
</evidence>
<dbReference type="PANTHER" id="PTHR39209:SF2">
    <property type="entry name" value="CYTOPLASMIC PROTEIN"/>
    <property type="match status" value="1"/>
</dbReference>
<dbReference type="SMART" id="SM00873">
    <property type="entry name" value="B3_4"/>
    <property type="match status" value="1"/>
</dbReference>
<accession>A0A1J5NYN7</accession>
<dbReference type="AlphaFoldDB" id="A0A1J5NYN7"/>
<dbReference type="InterPro" id="IPR005146">
    <property type="entry name" value="B3/B4_tRNA-bd"/>
</dbReference>
<evidence type="ECO:0000259" key="1">
    <source>
        <dbReference type="SMART" id="SM00873"/>
    </source>
</evidence>
<dbReference type="GO" id="GO:0003723">
    <property type="term" value="F:RNA binding"/>
    <property type="evidence" value="ECO:0007669"/>
    <property type="project" value="InterPro"/>
</dbReference>
<organism evidence="2 3">
    <name type="scientific">Neomoorella thermoacetica</name>
    <name type="common">Clostridium thermoaceticum</name>
    <dbReference type="NCBI Taxonomy" id="1525"/>
    <lineage>
        <taxon>Bacteria</taxon>
        <taxon>Bacillati</taxon>
        <taxon>Bacillota</taxon>
        <taxon>Clostridia</taxon>
        <taxon>Neomoorellales</taxon>
        <taxon>Neomoorellaceae</taxon>
        <taxon>Neomoorella</taxon>
    </lineage>
</organism>
<dbReference type="Gene3D" id="3.50.40.10">
    <property type="entry name" value="Phenylalanyl-trna Synthetase, Chain B, domain 3"/>
    <property type="match status" value="1"/>
</dbReference>
<dbReference type="Pfam" id="PF03483">
    <property type="entry name" value="B3_4"/>
    <property type="match status" value="1"/>
</dbReference>
<reference evidence="2 3" key="1">
    <citation type="submission" date="2016-08" db="EMBL/GenBank/DDBJ databases">
        <title>Genome-based comparison of Moorella thermoacetic strains.</title>
        <authorList>
            <person name="Poehlein A."/>
            <person name="Bengelsdorf F.R."/>
            <person name="Esser C."/>
            <person name="Duerre P."/>
            <person name="Daniel R."/>
        </authorList>
    </citation>
    <scope>NUCLEOTIDE SEQUENCE [LARGE SCALE GENOMIC DNA]</scope>
    <source>
        <strain evidence="2 3">DSM 21394</strain>
    </source>
</reference>
<proteinExistence type="predicted"/>
<dbReference type="EMBL" id="MDDC01000003">
    <property type="protein sequence ID" value="OIQ60847.1"/>
    <property type="molecule type" value="Genomic_DNA"/>
</dbReference>
<dbReference type="GO" id="GO:0004826">
    <property type="term" value="F:phenylalanine-tRNA ligase activity"/>
    <property type="evidence" value="ECO:0007669"/>
    <property type="project" value="UniProtKB-EC"/>
</dbReference>
<sequence>MRSNVITEIRFEDLCALFRAVYTGFHPLKFQVKVRLMIVYVNQALKGIPVLFVEASNLTIKRKHRELERMIKAEMGELVTLYERHRPILAAYHDLHARFGGQVHISAPEYLYDFITKRSRLMQINSLVDAYNYISLKYALALGAHDLDKVEGKITFNLTTGKERFYPLGATEPVPVAPGEYAYMDEREILCRLEVKQCEKTKITPETTSAFFIIQGNAATSMDYLYRAADELMGLIATYCQGQVSLATIEYTGSE</sequence>
<name>A0A1J5NYN7_NEOTH</name>
<evidence type="ECO:0000313" key="3">
    <source>
        <dbReference type="Proteomes" id="UP000182811"/>
    </source>
</evidence>
<dbReference type="EC" id="6.1.1.20" evidence="2"/>
<feature type="domain" description="B3/B4 tRNA-binding" evidence="1">
    <location>
        <begin position="91"/>
        <end position="241"/>
    </location>
</feature>
<dbReference type="SUPFAM" id="SSF56037">
    <property type="entry name" value="PheT/TilS domain"/>
    <property type="match status" value="1"/>
</dbReference>
<dbReference type="Proteomes" id="UP000182811">
    <property type="component" value="Unassembled WGS sequence"/>
</dbReference>
<protein>
    <submittedName>
        <fullName evidence="2">Phenylalanine--tRNA ligase beta subunit</fullName>
        <ecNumber evidence="2">6.1.1.20</ecNumber>
    </submittedName>
</protein>
<keyword evidence="2" id="KW-0436">Ligase</keyword>
<comment type="caution">
    <text evidence="2">The sequence shown here is derived from an EMBL/GenBank/DDBJ whole genome shotgun (WGS) entry which is preliminary data.</text>
</comment>
<dbReference type="InterPro" id="IPR020825">
    <property type="entry name" value="Phe-tRNA_synthase-like_B3/B4"/>
</dbReference>
<dbReference type="PANTHER" id="PTHR39209">
    <property type="match status" value="1"/>
</dbReference>